<reference evidence="2" key="1">
    <citation type="submission" date="2021-03" db="EMBL/GenBank/DDBJ databases">
        <title>Draft genome sequence of rust myrtle Austropuccinia psidii MF-1, a brazilian biotype.</title>
        <authorList>
            <person name="Quecine M.C."/>
            <person name="Pachon D.M.R."/>
            <person name="Bonatelli M.L."/>
            <person name="Correr F.H."/>
            <person name="Franceschini L.M."/>
            <person name="Leite T.F."/>
            <person name="Margarido G.R.A."/>
            <person name="Almeida C.A."/>
            <person name="Ferrarezi J.A."/>
            <person name="Labate C.A."/>
        </authorList>
    </citation>
    <scope>NUCLEOTIDE SEQUENCE</scope>
    <source>
        <strain evidence="2">MF-1</strain>
    </source>
</reference>
<sequence length="124" mass="13858">MPQTLGNATEFNELQTVTPERGRKISDMVSSNELGIEVESLAHANNQDPPVFPECDKIINLEVNEGPPADKLYDETLPASPQNIQASQERDKLKHDTMGQDMSDRMPEPEPEVSTSLMIKYFLS</sequence>
<dbReference type="AlphaFoldDB" id="A0A9Q3GG59"/>
<dbReference type="EMBL" id="AVOT02000956">
    <property type="protein sequence ID" value="MBW0465102.1"/>
    <property type="molecule type" value="Genomic_DNA"/>
</dbReference>
<keyword evidence="3" id="KW-1185">Reference proteome</keyword>
<evidence type="ECO:0000313" key="2">
    <source>
        <dbReference type="EMBL" id="MBW0465102.1"/>
    </source>
</evidence>
<accession>A0A9Q3GG59</accession>
<proteinExistence type="predicted"/>
<protein>
    <submittedName>
        <fullName evidence="2">Uncharacterized protein</fullName>
    </submittedName>
</protein>
<feature type="compositionally biased region" description="Basic and acidic residues" evidence="1">
    <location>
        <begin position="88"/>
        <end position="108"/>
    </location>
</feature>
<evidence type="ECO:0000256" key="1">
    <source>
        <dbReference type="SAM" id="MobiDB-lite"/>
    </source>
</evidence>
<name>A0A9Q3GG59_9BASI</name>
<organism evidence="2 3">
    <name type="scientific">Austropuccinia psidii MF-1</name>
    <dbReference type="NCBI Taxonomy" id="1389203"/>
    <lineage>
        <taxon>Eukaryota</taxon>
        <taxon>Fungi</taxon>
        <taxon>Dikarya</taxon>
        <taxon>Basidiomycota</taxon>
        <taxon>Pucciniomycotina</taxon>
        <taxon>Pucciniomycetes</taxon>
        <taxon>Pucciniales</taxon>
        <taxon>Sphaerophragmiaceae</taxon>
        <taxon>Austropuccinia</taxon>
    </lineage>
</organism>
<evidence type="ECO:0000313" key="3">
    <source>
        <dbReference type="Proteomes" id="UP000765509"/>
    </source>
</evidence>
<dbReference type="Proteomes" id="UP000765509">
    <property type="component" value="Unassembled WGS sequence"/>
</dbReference>
<feature type="region of interest" description="Disordered" evidence="1">
    <location>
        <begin position="69"/>
        <end position="114"/>
    </location>
</feature>
<gene>
    <name evidence="2" type="ORF">O181_004817</name>
</gene>
<comment type="caution">
    <text evidence="2">The sequence shown here is derived from an EMBL/GenBank/DDBJ whole genome shotgun (WGS) entry which is preliminary data.</text>
</comment>